<dbReference type="RefSeq" id="WP_408621691.1">
    <property type="nucleotide sequence ID" value="NZ_JBEQCT010000001.1"/>
</dbReference>
<organism evidence="1 2">
    <name type="scientific">Celerinatantimonas yamalensis</name>
    <dbReference type="NCBI Taxonomy" id="559956"/>
    <lineage>
        <taxon>Bacteria</taxon>
        <taxon>Pseudomonadati</taxon>
        <taxon>Pseudomonadota</taxon>
        <taxon>Gammaproteobacteria</taxon>
        <taxon>Celerinatantimonadaceae</taxon>
        <taxon>Celerinatantimonas</taxon>
    </lineage>
</organism>
<name>A0ABW9G2Z0_9GAMM</name>
<keyword evidence="2" id="KW-1185">Reference proteome</keyword>
<accession>A0ABW9G2Z0</accession>
<proteinExistence type="predicted"/>
<gene>
    <name evidence="1" type="ORF">ABUE30_00550</name>
</gene>
<reference evidence="1 2" key="1">
    <citation type="journal article" date="2013" name="Int. J. Syst. Evol. Microbiol.">
        <title>Celerinatantimonas yamalensis sp. nov., a cold-adapted diazotrophic bacterium from a cold permafrost brine.</title>
        <authorList>
            <person name="Shcherbakova V."/>
            <person name="Chuvilskaya N."/>
            <person name="Rivkina E."/>
            <person name="Demidov N."/>
            <person name="Uchaeva V."/>
            <person name="Suetin S."/>
            <person name="Suzina N."/>
            <person name="Gilichinsky D."/>
        </authorList>
    </citation>
    <scope>NUCLEOTIDE SEQUENCE [LARGE SCALE GENOMIC DNA]</scope>
    <source>
        <strain evidence="1 2">C7</strain>
    </source>
</reference>
<protein>
    <submittedName>
        <fullName evidence="1">Uncharacterized protein</fullName>
    </submittedName>
</protein>
<evidence type="ECO:0000313" key="2">
    <source>
        <dbReference type="Proteomes" id="UP001629953"/>
    </source>
</evidence>
<comment type="caution">
    <text evidence="1">The sequence shown here is derived from an EMBL/GenBank/DDBJ whole genome shotgun (WGS) entry which is preliminary data.</text>
</comment>
<sequence length="161" mass="18951">MLIHEQLQFWVDQLLATKYRASALSCECFYPALKGYFPREYLAQCSYIVVDELPSPEHFFAKHQIDMPSFVLNSPRRSVTYGKQYFIHNDYVEDVAVHLHELVHTCQWHVLGSWFLGEFIQQIQEYSIDNAPLEIMACEVEHHFRQHGSPIDVKSLVYSRL</sequence>
<evidence type="ECO:0000313" key="1">
    <source>
        <dbReference type="EMBL" id="MFM2483580.1"/>
    </source>
</evidence>
<dbReference type="EMBL" id="JBEQCT010000001">
    <property type="protein sequence ID" value="MFM2483580.1"/>
    <property type="molecule type" value="Genomic_DNA"/>
</dbReference>
<dbReference type="Proteomes" id="UP001629953">
    <property type="component" value="Unassembled WGS sequence"/>
</dbReference>